<evidence type="ECO:0000256" key="12">
    <source>
        <dbReference type="PIRSR" id="PIRSR605478-3"/>
    </source>
</evidence>
<feature type="binding site" evidence="11">
    <location>
        <position position="508"/>
    </location>
    <ligand>
        <name>substrate</name>
    </ligand>
</feature>
<dbReference type="CDD" id="cd02012">
    <property type="entry name" value="TPP_TK"/>
    <property type="match status" value="1"/>
</dbReference>
<feature type="binding site" evidence="12">
    <location>
        <position position="476"/>
    </location>
    <ligand>
        <name>thiamine diphosphate</name>
        <dbReference type="ChEBI" id="CHEBI:58937"/>
    </ligand>
</feature>
<feature type="binding site" evidence="11">
    <location>
        <position position="46"/>
    </location>
    <ligand>
        <name>substrate</name>
    </ligand>
</feature>
<evidence type="ECO:0000256" key="7">
    <source>
        <dbReference type="ARBA" id="ARBA00022842"/>
    </source>
</evidence>
<feature type="domain" description="Transketolase-like pyrimidine-binding" evidence="15">
    <location>
        <begin position="387"/>
        <end position="564"/>
    </location>
</feature>
<feature type="binding site" evidence="11">
    <location>
        <position position="294"/>
    </location>
    <ligand>
        <name>substrate</name>
    </ligand>
</feature>
<evidence type="ECO:0000256" key="8">
    <source>
        <dbReference type="ARBA" id="ARBA00023052"/>
    </source>
</evidence>
<dbReference type="InterPro" id="IPR009014">
    <property type="entry name" value="Transketo_C/PFOR_II"/>
</dbReference>
<reference evidence="16" key="1">
    <citation type="submission" date="2021-01" db="EMBL/GenBank/DDBJ databases">
        <authorList>
            <person name="Corre E."/>
            <person name="Pelletier E."/>
            <person name="Niang G."/>
            <person name="Scheremetjew M."/>
            <person name="Finn R."/>
            <person name="Kale V."/>
            <person name="Holt S."/>
            <person name="Cochrane G."/>
            <person name="Meng A."/>
            <person name="Brown T."/>
            <person name="Cohen L."/>
        </authorList>
    </citation>
    <scope>NUCLEOTIDE SEQUENCE</scope>
    <source>
        <strain evidence="16">GSO104</strain>
    </source>
</reference>
<dbReference type="PANTHER" id="PTHR43522:SF2">
    <property type="entry name" value="TRANSKETOLASE 1-RELATED"/>
    <property type="match status" value="1"/>
</dbReference>
<dbReference type="SUPFAM" id="SSF52922">
    <property type="entry name" value="TK C-terminal domain-like"/>
    <property type="match status" value="1"/>
</dbReference>
<comment type="similarity">
    <text evidence="2">Belongs to the transketolase family.</text>
</comment>
<evidence type="ECO:0000256" key="2">
    <source>
        <dbReference type="ARBA" id="ARBA00007131"/>
    </source>
</evidence>
<feature type="active site" description="Proton donor" evidence="10">
    <location>
        <position position="451"/>
    </location>
</feature>
<feature type="site" description="Important for catalytic activity" evidence="14">
    <location>
        <position position="294"/>
    </location>
</feature>
<evidence type="ECO:0000256" key="3">
    <source>
        <dbReference type="ARBA" id="ARBA00011738"/>
    </source>
</evidence>
<evidence type="ECO:0000313" key="16">
    <source>
        <dbReference type="EMBL" id="CAE4616497.1"/>
    </source>
</evidence>
<dbReference type="InterPro" id="IPR005478">
    <property type="entry name" value="Transketolase_bac-like"/>
</dbReference>
<evidence type="ECO:0000256" key="6">
    <source>
        <dbReference type="ARBA" id="ARBA00022723"/>
    </source>
</evidence>
<feature type="binding site" evidence="11">
    <location>
        <position position="559"/>
    </location>
    <ligand>
        <name>substrate</name>
    </ligand>
</feature>
<dbReference type="InterPro" id="IPR029061">
    <property type="entry name" value="THDP-binding"/>
</dbReference>
<dbReference type="Pfam" id="PF22613">
    <property type="entry name" value="Transketolase_C_1"/>
    <property type="match status" value="1"/>
</dbReference>
<keyword evidence="6 13" id="KW-0479">Metal-binding</keyword>
<keyword evidence="7 13" id="KW-0460">Magnesium</keyword>
<evidence type="ECO:0000256" key="4">
    <source>
        <dbReference type="ARBA" id="ARBA00013152"/>
    </source>
</evidence>
<feature type="binding site" evidence="11">
    <location>
        <position position="512"/>
    </location>
    <ligand>
        <name>substrate</name>
    </ligand>
</feature>
<feature type="binding site" evidence="13">
    <location>
        <position position="218"/>
    </location>
    <ligand>
        <name>Mg(2+)</name>
        <dbReference type="ChEBI" id="CHEBI:18420"/>
    </ligand>
</feature>
<dbReference type="EMBL" id="HBNS01025073">
    <property type="protein sequence ID" value="CAE4616497.1"/>
    <property type="molecule type" value="Transcribed_RNA"/>
</dbReference>
<dbReference type="FunFam" id="3.40.50.920:FF:000003">
    <property type="entry name" value="Transketolase"/>
    <property type="match status" value="1"/>
</dbReference>
<comment type="cofactor">
    <cofactor evidence="1">
        <name>Co(2+)</name>
        <dbReference type="ChEBI" id="CHEBI:48828"/>
    </cofactor>
</comment>
<dbReference type="FunFam" id="3.40.50.970:FF:000003">
    <property type="entry name" value="Transketolase"/>
    <property type="match status" value="1"/>
</dbReference>
<feature type="binding site" evidence="13">
    <location>
        <position position="188"/>
    </location>
    <ligand>
        <name>Mg(2+)</name>
        <dbReference type="ChEBI" id="CHEBI:18420"/>
    </ligand>
</feature>
<evidence type="ECO:0000256" key="9">
    <source>
        <dbReference type="ARBA" id="ARBA00049473"/>
    </source>
</evidence>
<dbReference type="PROSITE" id="PS00802">
    <property type="entry name" value="TRANSKETOLASE_2"/>
    <property type="match status" value="1"/>
</dbReference>
<comment type="catalytic activity">
    <reaction evidence="9">
        <text>D-sedoheptulose 7-phosphate + D-glyceraldehyde 3-phosphate = aldehydo-D-ribose 5-phosphate + D-xylulose 5-phosphate</text>
        <dbReference type="Rhea" id="RHEA:10508"/>
        <dbReference type="ChEBI" id="CHEBI:57483"/>
        <dbReference type="ChEBI" id="CHEBI:57737"/>
        <dbReference type="ChEBI" id="CHEBI:58273"/>
        <dbReference type="ChEBI" id="CHEBI:59776"/>
        <dbReference type="EC" id="2.2.1.1"/>
    </reaction>
</comment>
<gene>
    <name evidence="16" type="ORF">DBRI00130_LOCUS19776</name>
</gene>
<dbReference type="InterPro" id="IPR005474">
    <property type="entry name" value="Transketolase_N"/>
</dbReference>
<feature type="site" description="Important for catalytic activity" evidence="14">
    <location>
        <position position="46"/>
    </location>
</feature>
<organism evidence="16">
    <name type="scientific">Ditylum brightwellii</name>
    <dbReference type="NCBI Taxonomy" id="49249"/>
    <lineage>
        <taxon>Eukaryota</taxon>
        <taxon>Sar</taxon>
        <taxon>Stramenopiles</taxon>
        <taxon>Ochrophyta</taxon>
        <taxon>Bacillariophyta</taxon>
        <taxon>Mediophyceae</taxon>
        <taxon>Lithodesmiophycidae</taxon>
        <taxon>Lithodesmiales</taxon>
        <taxon>Lithodesmiaceae</taxon>
        <taxon>Ditylum</taxon>
    </lineage>
</organism>
<sequence length="709" mass="77770">MSHPTRSGNAKDDNVIDDSFAAKEKAVVDTIRCLSMDAVQKANSGHPGTPMAMAPVAYTIWSKFLKFDPQSPIWPNRDRFVLSMGHASMLIYSTLHMAGVREVSNDYCTGDRESVTIDDLKTFRQLHSRCAGHPEYHWTSGIETTTGPLGNGLATSVGMAIASKWLGATYNKPGFELFNFNAYALAGDGCFQEGVSAEAASLAGHLQLDNLCWIWDNNHISIEGNTDWSFTEDVATRFVAYGWNITRVTDANDLPKLQSAFSVARKENNRPTLVVVDSHIAWGAPTKQDTHGAHGAPLGDKEIAGTKEFYGLPPDKTFYVPDGAYDHFRSQMAANGGVARKSWEAMFAEYKTAYPDLAEQIDLMNSRQMPSDWESKLPTYPADPKGMASRISNGKIMQAVAEACPYFLGGSADLAPSTKTRLEDAKFGDFMPPSTGWGDWSGRNFHFGIREHAMGAIMNGMCLSKLRSFGSGFFVFSDYMKPVIRLSAIMEIPVTWIFTHDSIGVGEDGPTHQPIEHLAMMRSIPGLVTFRPSDANENVECWKWIMNSKHTPSVLVLSRQNLPTIDRTEYGAVSGVQKGAYVLKCAAPDGNPDVILMASGSEVSLICGAYDLLVAKGVKPRIVSMPSFNLFEQQSDEYKESVLPSKVRARVGVEFAGDFGWHKYIGLDGKYIGMQTFGESAPLARLLEKFNFSPDRIAEAAEASIAGLK</sequence>
<dbReference type="AlphaFoldDB" id="A0A7S4VSN8"/>
<proteinExistence type="inferred from homology"/>
<feature type="binding site" evidence="13">
    <location>
        <position position="220"/>
    </location>
    <ligand>
        <name>Mg(2+)</name>
        <dbReference type="ChEBI" id="CHEBI:18420"/>
    </ligand>
</feature>
<evidence type="ECO:0000256" key="10">
    <source>
        <dbReference type="PIRSR" id="PIRSR605478-1"/>
    </source>
</evidence>
<accession>A0A7S4VSN8</accession>
<dbReference type="PANTHER" id="PTHR43522">
    <property type="entry name" value="TRANSKETOLASE"/>
    <property type="match status" value="1"/>
</dbReference>
<name>A0A7S4VSN8_9STRA</name>
<dbReference type="InterPro" id="IPR055152">
    <property type="entry name" value="Transketolase-like_C_2"/>
</dbReference>
<dbReference type="GO" id="GO:0004802">
    <property type="term" value="F:transketolase activity"/>
    <property type="evidence" value="ECO:0007669"/>
    <property type="project" value="UniProtKB-EC"/>
</dbReference>
<evidence type="ECO:0000256" key="5">
    <source>
        <dbReference type="ARBA" id="ARBA00022679"/>
    </source>
</evidence>
<dbReference type="InterPro" id="IPR020826">
    <property type="entry name" value="Transketolase_BS"/>
</dbReference>
<dbReference type="GO" id="GO:0005829">
    <property type="term" value="C:cytosol"/>
    <property type="evidence" value="ECO:0007669"/>
    <property type="project" value="TreeGrafter"/>
</dbReference>
<evidence type="ECO:0000256" key="14">
    <source>
        <dbReference type="PIRSR" id="PIRSR605478-5"/>
    </source>
</evidence>
<dbReference type="FunFam" id="3.40.50.970:FF:000004">
    <property type="entry name" value="Transketolase"/>
    <property type="match status" value="1"/>
</dbReference>
<comment type="subunit">
    <text evidence="3">Homodimer.</text>
</comment>
<evidence type="ECO:0000256" key="1">
    <source>
        <dbReference type="ARBA" id="ARBA00001941"/>
    </source>
</evidence>
<dbReference type="Gene3D" id="3.40.50.920">
    <property type="match status" value="1"/>
</dbReference>
<dbReference type="EC" id="2.2.1.1" evidence="4"/>
<evidence type="ECO:0000256" key="11">
    <source>
        <dbReference type="PIRSR" id="PIRSR605478-2"/>
    </source>
</evidence>
<dbReference type="SMART" id="SM00861">
    <property type="entry name" value="Transket_pyr"/>
    <property type="match status" value="1"/>
</dbReference>
<dbReference type="Gene3D" id="3.40.50.970">
    <property type="match status" value="2"/>
</dbReference>
<comment type="cofactor">
    <cofactor evidence="12">
        <name>thiamine diphosphate</name>
        <dbReference type="ChEBI" id="CHEBI:58937"/>
    </cofactor>
    <text evidence="12">Binds 1 thiamine pyrophosphate per subunit. During the reaction, the substrate forms a covalent intermediate with the cofactor.</text>
</comment>
<evidence type="ECO:0000259" key="15">
    <source>
        <dbReference type="SMART" id="SM00861"/>
    </source>
</evidence>
<dbReference type="Pfam" id="PF02779">
    <property type="entry name" value="Transket_pyr"/>
    <property type="match status" value="1"/>
</dbReference>
<protein>
    <recommendedName>
        <fullName evidence="4">transketolase</fullName>
        <ecNumber evidence="4">2.2.1.1</ecNumber>
    </recommendedName>
</protein>
<feature type="binding site" evidence="11">
    <location>
        <position position="417"/>
    </location>
    <ligand>
        <name>substrate</name>
    </ligand>
</feature>
<feature type="binding site" evidence="11">
    <location>
        <position position="390"/>
    </location>
    <ligand>
        <name>substrate</name>
    </ligand>
</feature>
<comment type="cofactor">
    <cofactor evidence="13">
        <name>Mg(2+)</name>
        <dbReference type="ChEBI" id="CHEBI:18420"/>
    </cofactor>
    <text evidence="13">Binds 1 Mg(2+) ion per subunit. Can also utilize other divalent metal cations, such as Ca(2+), Mn(2+) and Co(2+).</text>
</comment>
<evidence type="ECO:0000256" key="13">
    <source>
        <dbReference type="PIRSR" id="PIRSR605478-4"/>
    </source>
</evidence>
<dbReference type="InterPro" id="IPR033247">
    <property type="entry name" value="Transketolase_fam"/>
</dbReference>
<feature type="binding site" evidence="12">
    <location>
        <begin position="147"/>
        <end position="149"/>
    </location>
    <ligand>
        <name>thiamine diphosphate</name>
        <dbReference type="ChEBI" id="CHEBI:58937"/>
    </ligand>
</feature>
<dbReference type="NCBIfam" id="TIGR00232">
    <property type="entry name" value="tktlase_bact"/>
    <property type="match status" value="1"/>
</dbReference>
<keyword evidence="8 12" id="KW-0786">Thiamine pyrophosphate</keyword>
<feature type="binding site" evidence="12">
    <location>
        <position position="86"/>
    </location>
    <ligand>
        <name>thiamine diphosphate</name>
        <dbReference type="ChEBI" id="CHEBI:58937"/>
    </ligand>
</feature>
<dbReference type="InterPro" id="IPR005475">
    <property type="entry name" value="Transketolase-like_Pyr-bd"/>
</dbReference>
<dbReference type="CDD" id="cd07033">
    <property type="entry name" value="TPP_PYR_DXS_TK_like"/>
    <property type="match status" value="1"/>
</dbReference>
<feature type="binding site" evidence="11">
    <location>
        <position position="500"/>
    </location>
    <ligand>
        <name>substrate</name>
    </ligand>
</feature>
<dbReference type="SUPFAM" id="SSF52518">
    <property type="entry name" value="Thiamin diphosphate-binding fold (THDP-binding)"/>
    <property type="match status" value="2"/>
</dbReference>
<feature type="binding site" evidence="12">
    <location>
        <position position="294"/>
    </location>
    <ligand>
        <name>thiamine diphosphate</name>
        <dbReference type="ChEBI" id="CHEBI:58937"/>
    </ligand>
</feature>
<feature type="binding site" evidence="12">
    <location>
        <position position="189"/>
    </location>
    <ligand>
        <name>thiamine diphosphate</name>
        <dbReference type="ChEBI" id="CHEBI:58937"/>
    </ligand>
</feature>
<dbReference type="GO" id="GO:0006098">
    <property type="term" value="P:pentose-phosphate shunt"/>
    <property type="evidence" value="ECO:0007669"/>
    <property type="project" value="TreeGrafter"/>
</dbReference>
<dbReference type="Pfam" id="PF00456">
    <property type="entry name" value="Transketolase_N"/>
    <property type="match status" value="1"/>
</dbReference>
<feature type="binding site" evidence="12">
    <location>
        <position position="218"/>
    </location>
    <ligand>
        <name>thiamine diphosphate</name>
        <dbReference type="ChEBI" id="CHEBI:58937"/>
    </ligand>
</feature>
<keyword evidence="5" id="KW-0808">Transferase</keyword>
<dbReference type="GO" id="GO:0046872">
    <property type="term" value="F:metal ion binding"/>
    <property type="evidence" value="ECO:0007669"/>
    <property type="project" value="UniProtKB-KW"/>
</dbReference>